<name>K1THG8_9ZZZZ</name>
<organism evidence="2">
    <name type="scientific">human gut metagenome</name>
    <dbReference type="NCBI Taxonomy" id="408170"/>
    <lineage>
        <taxon>unclassified sequences</taxon>
        <taxon>metagenomes</taxon>
        <taxon>organismal metagenomes</taxon>
    </lineage>
</organism>
<dbReference type="InterPro" id="IPR001296">
    <property type="entry name" value="Glyco_trans_1"/>
</dbReference>
<dbReference type="EMBL" id="AJWZ01003076">
    <property type="protein sequence ID" value="EKC69223.1"/>
    <property type="molecule type" value="Genomic_DNA"/>
</dbReference>
<dbReference type="InterPro" id="IPR050194">
    <property type="entry name" value="Glycosyltransferase_grp1"/>
</dbReference>
<protein>
    <submittedName>
        <fullName evidence="2">Glycosyltransferase</fullName>
    </submittedName>
</protein>
<comment type="caution">
    <text evidence="2">The sequence shown here is derived from an EMBL/GenBank/DDBJ whole genome shotgun (WGS) entry which is preliminary data.</text>
</comment>
<dbReference type="PANTHER" id="PTHR45947:SF13">
    <property type="entry name" value="TRANSFERASE"/>
    <property type="match status" value="1"/>
</dbReference>
<evidence type="ECO:0000313" key="2">
    <source>
        <dbReference type="EMBL" id="EKC69223.1"/>
    </source>
</evidence>
<keyword evidence="2" id="KW-0808">Transferase</keyword>
<dbReference type="CDD" id="cd03801">
    <property type="entry name" value="GT4_PimA-like"/>
    <property type="match status" value="1"/>
</dbReference>
<accession>K1THG8</accession>
<reference evidence="2" key="1">
    <citation type="journal article" date="2013" name="Environ. Microbiol.">
        <title>Microbiota from the distal guts of lean and obese adolescents exhibit partial functional redundancy besides clear differences in community structure.</title>
        <authorList>
            <person name="Ferrer M."/>
            <person name="Ruiz A."/>
            <person name="Lanza F."/>
            <person name="Haange S.B."/>
            <person name="Oberbach A."/>
            <person name="Till H."/>
            <person name="Bargiela R."/>
            <person name="Campoy C."/>
            <person name="Segura M.T."/>
            <person name="Richter M."/>
            <person name="von Bergen M."/>
            <person name="Seifert J."/>
            <person name="Suarez A."/>
        </authorList>
    </citation>
    <scope>NUCLEOTIDE SEQUENCE</scope>
</reference>
<sequence>RKVNLITLTEFDRSKLLEFNRKASRPVFTPERLYCKPNGVAAPNHSPLPWAQRKNQIVFAGRLEELKGLRTAIEAWQLLGPDAPQLIVAGTGPLEAWARENAPDTVTFTGQLPHGTLTELLAQSRAALCPSLCYESFALIPAEAHAVGTPVLASDLGNVGAAVQEGIDGLHFAPGNAAALADAVRKLQNVGETFDLTA</sequence>
<proteinExistence type="predicted"/>
<dbReference type="PANTHER" id="PTHR45947">
    <property type="entry name" value="SULFOQUINOVOSYL TRANSFERASE SQD2"/>
    <property type="match status" value="1"/>
</dbReference>
<feature type="non-terminal residue" evidence="2">
    <location>
        <position position="198"/>
    </location>
</feature>
<dbReference type="Gene3D" id="3.40.50.2000">
    <property type="entry name" value="Glycogen Phosphorylase B"/>
    <property type="match status" value="1"/>
</dbReference>
<feature type="non-terminal residue" evidence="2">
    <location>
        <position position="1"/>
    </location>
</feature>
<dbReference type="AlphaFoldDB" id="K1THG8"/>
<feature type="domain" description="Glycosyl transferase family 1" evidence="1">
    <location>
        <begin position="47"/>
        <end position="187"/>
    </location>
</feature>
<gene>
    <name evidence="2" type="ORF">OBE_04517</name>
</gene>
<dbReference type="Pfam" id="PF00534">
    <property type="entry name" value="Glycos_transf_1"/>
    <property type="match status" value="1"/>
</dbReference>
<dbReference type="GO" id="GO:0016757">
    <property type="term" value="F:glycosyltransferase activity"/>
    <property type="evidence" value="ECO:0007669"/>
    <property type="project" value="InterPro"/>
</dbReference>
<dbReference type="SUPFAM" id="SSF53756">
    <property type="entry name" value="UDP-Glycosyltransferase/glycogen phosphorylase"/>
    <property type="match status" value="1"/>
</dbReference>
<evidence type="ECO:0000259" key="1">
    <source>
        <dbReference type="Pfam" id="PF00534"/>
    </source>
</evidence>